<protein>
    <submittedName>
        <fullName evidence="1">Uncharacterized protein</fullName>
    </submittedName>
</protein>
<organism evidence="1">
    <name type="scientific">bioreactor metagenome</name>
    <dbReference type="NCBI Taxonomy" id="1076179"/>
    <lineage>
        <taxon>unclassified sequences</taxon>
        <taxon>metagenomes</taxon>
        <taxon>ecological metagenomes</taxon>
    </lineage>
</organism>
<dbReference type="InterPro" id="IPR036271">
    <property type="entry name" value="Tet_transcr_reg_TetR-rel_C_sf"/>
</dbReference>
<proteinExistence type="predicted"/>
<dbReference type="SUPFAM" id="SSF48498">
    <property type="entry name" value="Tetracyclin repressor-like, C-terminal domain"/>
    <property type="match status" value="1"/>
</dbReference>
<gene>
    <name evidence="1" type="ORF">SDC9_142574</name>
</gene>
<dbReference type="Gene3D" id="1.10.357.10">
    <property type="entry name" value="Tetracycline Repressor, domain 2"/>
    <property type="match status" value="1"/>
</dbReference>
<accession>A0A645E0Y5</accession>
<name>A0A645E0Y5_9ZZZZ</name>
<sequence length="157" mass="18544">MFYHNFASKDDLYLECVKRCFDSLIDFIEKQDIGTDPQKYLAVRLEFLRDNKNYARLFFESLMQPPRSLESSINEIKKEFDSLNKNIYMNILNSVKLRNGITYENAMNYFTLMQTMFNGYFSSPISNEISIAECIDLHEEYLSKIIDFMIFGIAERG</sequence>
<reference evidence="1" key="1">
    <citation type="submission" date="2019-08" db="EMBL/GenBank/DDBJ databases">
        <authorList>
            <person name="Kucharzyk K."/>
            <person name="Murdoch R.W."/>
            <person name="Higgins S."/>
            <person name="Loffler F."/>
        </authorList>
    </citation>
    <scope>NUCLEOTIDE SEQUENCE</scope>
</reference>
<evidence type="ECO:0000313" key="1">
    <source>
        <dbReference type="EMBL" id="MPM95420.1"/>
    </source>
</evidence>
<dbReference type="AlphaFoldDB" id="A0A645E0Y5"/>
<comment type="caution">
    <text evidence="1">The sequence shown here is derived from an EMBL/GenBank/DDBJ whole genome shotgun (WGS) entry which is preliminary data.</text>
</comment>
<dbReference type="EMBL" id="VSSQ01041919">
    <property type="protein sequence ID" value="MPM95420.1"/>
    <property type="molecule type" value="Genomic_DNA"/>
</dbReference>